<reference evidence="1 2" key="1">
    <citation type="journal article" date="2016" name="Genome Announc.">
        <title>Complete genome sequence of the hyperthermophilic and piezophilic archaeon Thermococcus barophilus Ch5, capable of growth at the expense of hydrogenogenesis from carbon monoxide and formate.</title>
        <authorList>
            <person name="Oger P."/>
            <person name="Sokolova T.G."/>
            <person name="Kozhevnikova D.A."/>
            <person name="Taranov E.A."/>
            <person name="Vannier P."/>
            <person name="Lee H.S."/>
            <person name="Kwon K.K."/>
            <person name="Kang S.G."/>
            <person name="Lee J.H."/>
            <person name="Bonch-Osmolovskaya E.A."/>
            <person name="Lebedinsky A.V."/>
        </authorList>
    </citation>
    <scope>NUCLEOTIDE SEQUENCE [LARGE SCALE GENOMIC DNA]</scope>
    <source>
        <strain evidence="2">Ch5</strain>
    </source>
</reference>
<dbReference type="RefSeq" id="WP_056933660.1">
    <property type="nucleotide sequence ID" value="NZ_CP013050.1"/>
</dbReference>
<dbReference type="AlphaFoldDB" id="A0A0S1XAQ8"/>
<name>A0A0S1XAQ8_THEBA</name>
<protein>
    <recommendedName>
        <fullName evidence="3">DUF3800 domain-containing protein</fullName>
    </recommendedName>
</protein>
<evidence type="ECO:0000313" key="1">
    <source>
        <dbReference type="EMBL" id="ALM74850.1"/>
    </source>
</evidence>
<evidence type="ECO:0000313" key="2">
    <source>
        <dbReference type="Proteomes" id="UP000066042"/>
    </source>
</evidence>
<organism evidence="1 2">
    <name type="scientific">Thermococcus barophilus</name>
    <dbReference type="NCBI Taxonomy" id="55802"/>
    <lineage>
        <taxon>Archaea</taxon>
        <taxon>Methanobacteriati</taxon>
        <taxon>Methanobacteriota</taxon>
        <taxon>Thermococci</taxon>
        <taxon>Thermococcales</taxon>
        <taxon>Thermococcaceae</taxon>
        <taxon>Thermococcus</taxon>
    </lineage>
</organism>
<evidence type="ECO:0008006" key="3">
    <source>
        <dbReference type="Google" id="ProtNLM"/>
    </source>
</evidence>
<dbReference type="PATRIC" id="fig|55802.8.peg.896"/>
<accession>A0A0S1XAQ8</accession>
<dbReference type="STRING" id="55802.TBCH5v1_0898"/>
<dbReference type="Proteomes" id="UP000066042">
    <property type="component" value="Chromosome"/>
</dbReference>
<dbReference type="GeneID" id="26136173"/>
<sequence>MKRFKNLIVIIDRSTEHKSRKGFTVLALVGVWDSEVGPLKRIVFQELNLKHAKKYGSTKRAKMDMLKAALNGERTNLTDHIHFIGIYKIPTTGRLREKDLPNLFYEDFKKLYPDCKFVIGDKDVISILKRRYPNLRTIEEKESKTTAKQYKHLMLLVDNIAYFARIAHLENDLEFLKLLRKGL</sequence>
<proteinExistence type="predicted"/>
<gene>
    <name evidence="1" type="ORF">TBCH5v1_0898</name>
</gene>
<dbReference type="EMBL" id="CP013050">
    <property type="protein sequence ID" value="ALM74850.1"/>
    <property type="molecule type" value="Genomic_DNA"/>
</dbReference>